<evidence type="ECO:0000256" key="1">
    <source>
        <dbReference type="SAM" id="SignalP"/>
    </source>
</evidence>
<keyword evidence="1" id="KW-0732">Signal</keyword>
<proteinExistence type="predicted"/>
<dbReference type="PROSITE" id="PS51257">
    <property type="entry name" value="PROKAR_LIPOPROTEIN"/>
    <property type="match status" value="1"/>
</dbReference>
<organism evidence="2 3">
    <name type="scientific">Hyalangium rubrum</name>
    <dbReference type="NCBI Taxonomy" id="3103134"/>
    <lineage>
        <taxon>Bacteria</taxon>
        <taxon>Pseudomonadati</taxon>
        <taxon>Myxococcota</taxon>
        <taxon>Myxococcia</taxon>
        <taxon>Myxococcales</taxon>
        <taxon>Cystobacterineae</taxon>
        <taxon>Archangiaceae</taxon>
        <taxon>Hyalangium</taxon>
    </lineage>
</organism>
<dbReference type="RefSeq" id="WP_321544916.1">
    <property type="nucleotide sequence ID" value="NZ_JAXIVS010000002.1"/>
</dbReference>
<evidence type="ECO:0000313" key="3">
    <source>
        <dbReference type="Proteomes" id="UP001291309"/>
    </source>
</evidence>
<reference evidence="2 3" key="1">
    <citation type="submission" date="2023-12" db="EMBL/GenBank/DDBJ databases">
        <title>the genome sequence of Hyalangium sp. s54d21.</title>
        <authorList>
            <person name="Zhang X."/>
        </authorList>
    </citation>
    <scope>NUCLEOTIDE SEQUENCE [LARGE SCALE GENOMIC DNA]</scope>
    <source>
        <strain evidence="3">s54d21</strain>
    </source>
</reference>
<name>A0ABU5H263_9BACT</name>
<sequence length="285" mass="30105">MKQPCLLACCALLGLSLTACGGDSMPDPGTRTEDAQTVDLESLFITVRGRVDLLPEAARLLADQGQPPPTLGGLPLSIEEPLRVGVNDPAATFGTGTLAEDGGFSVRDVPVKDIHLSLAARFAHEGFVPSSTIVFDTAFSGSRPRTDIIDARAWALPWAFHDALSGAVGEEALRLQTEGRARTLLEAGFLLGRVVDASGQPIAGVRVRMDQGALSDRLYYPSEDLSRVGQEGTSANGLFLYVHSGGDAETFRLSVHGTEAYLWRNAGATPGLGLVLTLYPGTYAP</sequence>
<dbReference type="Proteomes" id="UP001291309">
    <property type="component" value="Unassembled WGS sequence"/>
</dbReference>
<accession>A0ABU5H263</accession>
<dbReference type="EMBL" id="JAXIVS010000002">
    <property type="protein sequence ID" value="MDY7226195.1"/>
    <property type="molecule type" value="Genomic_DNA"/>
</dbReference>
<feature type="chain" id="PRO_5046001069" evidence="1">
    <location>
        <begin position="22"/>
        <end position="285"/>
    </location>
</feature>
<protein>
    <submittedName>
        <fullName evidence="2">Carboxypeptidase regulatory-like domain-containing protein</fullName>
    </submittedName>
</protein>
<keyword evidence="3" id="KW-1185">Reference proteome</keyword>
<evidence type="ECO:0000313" key="2">
    <source>
        <dbReference type="EMBL" id="MDY7226195.1"/>
    </source>
</evidence>
<feature type="signal peptide" evidence="1">
    <location>
        <begin position="1"/>
        <end position="21"/>
    </location>
</feature>
<gene>
    <name evidence="2" type="ORF">SYV04_07355</name>
</gene>
<comment type="caution">
    <text evidence="2">The sequence shown here is derived from an EMBL/GenBank/DDBJ whole genome shotgun (WGS) entry which is preliminary data.</text>
</comment>